<evidence type="ECO:0008006" key="3">
    <source>
        <dbReference type="Google" id="ProtNLM"/>
    </source>
</evidence>
<evidence type="ECO:0000313" key="2">
    <source>
        <dbReference type="EMBL" id="MPM07812.1"/>
    </source>
</evidence>
<feature type="transmembrane region" description="Helical" evidence="1">
    <location>
        <begin position="418"/>
        <end position="435"/>
    </location>
</feature>
<feature type="transmembrane region" description="Helical" evidence="1">
    <location>
        <begin position="216"/>
        <end position="234"/>
    </location>
</feature>
<keyword evidence="1" id="KW-0812">Transmembrane</keyword>
<protein>
    <recommendedName>
        <fullName evidence="3">Glycosyltransferase RgtA/B/C/D-like domain-containing protein</fullName>
    </recommendedName>
</protein>
<dbReference type="AlphaFoldDB" id="A0A644WVI1"/>
<feature type="transmembrane region" description="Helical" evidence="1">
    <location>
        <begin position="390"/>
        <end position="411"/>
    </location>
</feature>
<evidence type="ECO:0000256" key="1">
    <source>
        <dbReference type="SAM" id="Phobius"/>
    </source>
</evidence>
<gene>
    <name evidence="2" type="ORF">SDC9_54121</name>
</gene>
<feature type="transmembrane region" description="Helical" evidence="1">
    <location>
        <begin position="58"/>
        <end position="80"/>
    </location>
</feature>
<comment type="caution">
    <text evidence="2">The sequence shown here is derived from an EMBL/GenBank/DDBJ whole genome shotgun (WGS) entry which is preliminary data.</text>
</comment>
<keyword evidence="1" id="KW-1133">Transmembrane helix</keyword>
<feature type="transmembrane region" description="Helical" evidence="1">
    <location>
        <begin position="347"/>
        <end position="370"/>
    </location>
</feature>
<feature type="transmembrane region" description="Helical" evidence="1">
    <location>
        <begin position="32"/>
        <end position="52"/>
    </location>
</feature>
<feature type="transmembrane region" description="Helical" evidence="1">
    <location>
        <begin position="246"/>
        <end position="266"/>
    </location>
</feature>
<feature type="transmembrane region" description="Helical" evidence="1">
    <location>
        <begin position="184"/>
        <end position="204"/>
    </location>
</feature>
<keyword evidence="1" id="KW-0472">Membrane</keyword>
<organism evidence="2">
    <name type="scientific">bioreactor metagenome</name>
    <dbReference type="NCBI Taxonomy" id="1076179"/>
    <lineage>
        <taxon>unclassified sequences</taxon>
        <taxon>metagenomes</taxon>
        <taxon>ecological metagenomes</taxon>
    </lineage>
</organism>
<dbReference type="EMBL" id="VSSQ01001378">
    <property type="protein sequence ID" value="MPM07812.1"/>
    <property type="molecule type" value="Genomic_DNA"/>
</dbReference>
<feature type="transmembrane region" description="Helical" evidence="1">
    <location>
        <begin position="95"/>
        <end position="114"/>
    </location>
</feature>
<sequence>MAELFSILYLSLFALSGLGISRLFFYRDRPMIRIWLGLTFGMLMLIWLPALFSFVFGFVLLSQLLGLFAACLIGTVCWLLSRKKSLTATPWKKELPALIACGALFLLCLVLLSSHTIVERDGALYVGQSTYGDLAMHLGFISSIAVQGTFPPMYSICPGIPVSYPFLSESVGATFYLFGTSLRFATMLTASYAFLLAIFGAYCFLEEWLGEKRKAVFSTLLFFVGGGFGFWYFFDLLKANPGNLSRLFAAFYETPTNFVSNGLRWVNPIADMMIPQRALLFGWSILFACLFLLYRGAIKKDGSAFLPLAILAGGLPLIHTHSFLALGIVSGFLLIRSFAIGEGKKQYAGYAKYLVIVLALALPQLIFFTFRGSGSFLKFHFNWANESDNYFWFYIKNFGLIALLFPVAFLAAKKEDRALVGGGLLIWVIAEFVQFQPNTYDNNKLLFITFLLTCGLVGGWLIDAKDRLSRGAARNRLSVGVLSVIVCATLFLSGALTLGREYVSEYQLISANEVLAADYVEENAAPDATFLTYNNHNNCIAALTGRNIVCGSGSYLYFHGINYADHEIALPLMYEQPELYFDSLAEKYGVDYVLISDAERANYSIDYDYFTERFSVFYQNDSVTIFQVH</sequence>
<name>A0A644WVI1_9ZZZZ</name>
<accession>A0A644WVI1</accession>
<feature type="transmembrane region" description="Helical" evidence="1">
    <location>
        <begin position="6"/>
        <end position="25"/>
    </location>
</feature>
<feature type="transmembrane region" description="Helical" evidence="1">
    <location>
        <begin position="476"/>
        <end position="498"/>
    </location>
</feature>
<feature type="transmembrane region" description="Helical" evidence="1">
    <location>
        <begin position="278"/>
        <end position="298"/>
    </location>
</feature>
<reference evidence="2" key="1">
    <citation type="submission" date="2019-08" db="EMBL/GenBank/DDBJ databases">
        <authorList>
            <person name="Kucharzyk K."/>
            <person name="Murdoch R.W."/>
            <person name="Higgins S."/>
            <person name="Loffler F."/>
        </authorList>
    </citation>
    <scope>NUCLEOTIDE SEQUENCE</scope>
</reference>
<feature type="transmembrane region" description="Helical" evidence="1">
    <location>
        <begin position="447"/>
        <end position="464"/>
    </location>
</feature>
<proteinExistence type="predicted"/>
<feature type="transmembrane region" description="Helical" evidence="1">
    <location>
        <begin position="304"/>
        <end position="335"/>
    </location>
</feature>